<proteinExistence type="predicted"/>
<protein>
    <submittedName>
        <fullName evidence="2">Uncharacterized protein</fullName>
    </submittedName>
</protein>
<reference evidence="2 3" key="1">
    <citation type="journal article" date="2024" name="Int. J. Syst. Evol. Microbiol.">
        <title>Clostridium omnivorum sp. nov., isolated from anoxic soil under the treatment of reductive soil disinfestation.</title>
        <authorList>
            <person name="Ueki A."/>
            <person name="Tonouchi A."/>
            <person name="Kaku N."/>
            <person name="Honma S."/>
            <person name="Ueki K."/>
        </authorList>
    </citation>
    <scope>NUCLEOTIDE SEQUENCE [LARGE SCALE GENOMIC DNA]</scope>
    <source>
        <strain evidence="2 3">E14</strain>
    </source>
</reference>
<comment type="caution">
    <text evidence="2">The sequence shown here is derived from an EMBL/GenBank/DDBJ whole genome shotgun (WGS) entry which is preliminary data.</text>
</comment>
<evidence type="ECO:0000313" key="2">
    <source>
        <dbReference type="EMBL" id="GLC29082.1"/>
    </source>
</evidence>
<sequence length="71" mass="8288">MKKLNNYICLGLLFNSIFLFSNEFKLFPEFIKGLFAGLGIALILIGVYSERHDLSRLRNYKKSLFNRLLSK</sequence>
<keyword evidence="1" id="KW-0812">Transmembrane</keyword>
<accession>A0ABQ5N1L5</accession>
<evidence type="ECO:0000313" key="3">
    <source>
        <dbReference type="Proteomes" id="UP001208567"/>
    </source>
</evidence>
<name>A0ABQ5N1L5_9CLOT</name>
<keyword evidence="1" id="KW-0472">Membrane</keyword>
<dbReference type="EMBL" id="BRXR01000001">
    <property type="protein sequence ID" value="GLC29082.1"/>
    <property type="molecule type" value="Genomic_DNA"/>
</dbReference>
<keyword evidence="1" id="KW-1133">Transmembrane helix</keyword>
<organism evidence="2 3">
    <name type="scientific">Clostridium omnivorum</name>
    <dbReference type="NCBI Taxonomy" id="1604902"/>
    <lineage>
        <taxon>Bacteria</taxon>
        <taxon>Bacillati</taxon>
        <taxon>Bacillota</taxon>
        <taxon>Clostridia</taxon>
        <taxon>Eubacteriales</taxon>
        <taxon>Clostridiaceae</taxon>
        <taxon>Clostridium</taxon>
    </lineage>
</organism>
<dbReference type="Proteomes" id="UP001208567">
    <property type="component" value="Unassembled WGS sequence"/>
</dbReference>
<gene>
    <name evidence="2" type="ORF">bsdE14_04920</name>
</gene>
<feature type="transmembrane region" description="Helical" evidence="1">
    <location>
        <begin position="30"/>
        <end position="48"/>
    </location>
</feature>
<evidence type="ECO:0000256" key="1">
    <source>
        <dbReference type="SAM" id="Phobius"/>
    </source>
</evidence>
<keyword evidence="3" id="KW-1185">Reference proteome</keyword>
<feature type="transmembrane region" description="Helical" evidence="1">
    <location>
        <begin position="7"/>
        <end position="24"/>
    </location>
</feature>